<keyword evidence="13" id="KW-1185">Reference proteome</keyword>
<feature type="disulfide bond" evidence="8">
    <location>
        <begin position="311"/>
        <end position="315"/>
    </location>
</feature>
<keyword evidence="10" id="KW-0732">Signal</keyword>
<dbReference type="InterPro" id="IPR001461">
    <property type="entry name" value="Aspartic_peptidase_A1"/>
</dbReference>
<evidence type="ECO:0000256" key="5">
    <source>
        <dbReference type="ARBA" id="ARBA00023157"/>
    </source>
</evidence>
<dbReference type="SUPFAM" id="SSF50630">
    <property type="entry name" value="Acid proteases"/>
    <property type="match status" value="1"/>
</dbReference>
<feature type="domain" description="Peptidase A1" evidence="11">
    <location>
        <begin position="68"/>
        <end position="432"/>
    </location>
</feature>
<dbReference type="PROSITE" id="PS00141">
    <property type="entry name" value="ASP_PROTEASE"/>
    <property type="match status" value="2"/>
</dbReference>
<dbReference type="FunFam" id="2.40.70.10:FF:000002">
    <property type="entry name" value="Vacuolar aspartic proteinase"/>
    <property type="match status" value="1"/>
</dbReference>
<dbReference type="Gene3D" id="2.40.70.10">
    <property type="entry name" value="Acid Proteases"/>
    <property type="match status" value="2"/>
</dbReference>
<feature type="active site" evidence="7">
    <location>
        <position position="86"/>
    </location>
</feature>
<dbReference type="GO" id="GO:0006508">
    <property type="term" value="P:proteolysis"/>
    <property type="evidence" value="ECO:0007669"/>
    <property type="project" value="UniProtKB-KW"/>
</dbReference>
<evidence type="ECO:0000256" key="3">
    <source>
        <dbReference type="ARBA" id="ARBA00022750"/>
    </source>
</evidence>
<feature type="signal peptide" evidence="10">
    <location>
        <begin position="1"/>
        <end position="20"/>
    </location>
</feature>
<dbReference type="STRING" id="10195.A0A3M7SJ14"/>
<dbReference type="FunFam" id="2.40.70.10:FF:000039">
    <property type="entry name" value="Cathepsin D preproprotein"/>
    <property type="match status" value="1"/>
</dbReference>
<feature type="disulfide bond" evidence="8">
    <location>
        <begin position="99"/>
        <end position="106"/>
    </location>
</feature>
<comment type="similarity">
    <text evidence="1 9">Belongs to the peptidase A1 family.</text>
</comment>
<feature type="chain" id="PRO_5018134333" evidence="10">
    <location>
        <begin position="21"/>
        <end position="438"/>
    </location>
</feature>
<evidence type="ECO:0000313" key="13">
    <source>
        <dbReference type="Proteomes" id="UP000276133"/>
    </source>
</evidence>
<evidence type="ECO:0000313" key="12">
    <source>
        <dbReference type="EMBL" id="RNA35763.1"/>
    </source>
</evidence>
<feature type="disulfide bond" evidence="8">
    <location>
        <begin position="354"/>
        <end position="391"/>
    </location>
</feature>
<dbReference type="InterPro" id="IPR001969">
    <property type="entry name" value="Aspartic_peptidase_AS"/>
</dbReference>
<protein>
    <submittedName>
        <fullName evidence="12">Lysosomal aspartic protease</fullName>
    </submittedName>
</protein>
<dbReference type="InterPro" id="IPR033121">
    <property type="entry name" value="PEPTIDASE_A1"/>
</dbReference>
<feature type="active site" evidence="7">
    <location>
        <position position="320"/>
    </location>
</feature>
<keyword evidence="3 9" id="KW-0064">Aspartyl protease</keyword>
<keyword evidence="4 9" id="KW-0378">Hydrolase</keyword>
<dbReference type="Proteomes" id="UP000276133">
    <property type="component" value="Unassembled WGS sequence"/>
</dbReference>
<evidence type="ECO:0000256" key="8">
    <source>
        <dbReference type="PIRSR" id="PIRSR601461-2"/>
    </source>
</evidence>
<organism evidence="12 13">
    <name type="scientific">Brachionus plicatilis</name>
    <name type="common">Marine rotifer</name>
    <name type="synonym">Brachionus muelleri</name>
    <dbReference type="NCBI Taxonomy" id="10195"/>
    <lineage>
        <taxon>Eukaryota</taxon>
        <taxon>Metazoa</taxon>
        <taxon>Spiralia</taxon>
        <taxon>Gnathifera</taxon>
        <taxon>Rotifera</taxon>
        <taxon>Eurotatoria</taxon>
        <taxon>Monogononta</taxon>
        <taxon>Pseudotrocha</taxon>
        <taxon>Ploima</taxon>
        <taxon>Brachionidae</taxon>
        <taxon>Brachionus</taxon>
    </lineage>
</organism>
<keyword evidence="5 8" id="KW-1015">Disulfide bond</keyword>
<evidence type="ECO:0000256" key="7">
    <source>
        <dbReference type="PIRSR" id="PIRSR601461-1"/>
    </source>
</evidence>
<keyword evidence="6" id="KW-0325">Glycoprotein</keyword>
<accession>A0A3M7SJ14</accession>
<keyword evidence="2 9" id="KW-0645">Protease</keyword>
<evidence type="ECO:0000256" key="1">
    <source>
        <dbReference type="ARBA" id="ARBA00007447"/>
    </source>
</evidence>
<dbReference type="EMBL" id="REGN01001287">
    <property type="protein sequence ID" value="RNA35763.1"/>
    <property type="molecule type" value="Genomic_DNA"/>
</dbReference>
<dbReference type="AlphaFoldDB" id="A0A3M7SJ14"/>
<dbReference type="Pfam" id="PF00026">
    <property type="entry name" value="Asp"/>
    <property type="match status" value="2"/>
</dbReference>
<evidence type="ECO:0000256" key="2">
    <source>
        <dbReference type="ARBA" id="ARBA00022670"/>
    </source>
</evidence>
<evidence type="ECO:0000256" key="9">
    <source>
        <dbReference type="RuleBase" id="RU000454"/>
    </source>
</evidence>
<dbReference type="InterPro" id="IPR021109">
    <property type="entry name" value="Peptidase_aspartic_dom_sf"/>
</dbReference>
<dbReference type="PANTHER" id="PTHR47966:SF51">
    <property type="entry name" value="BETA-SITE APP-CLEAVING ENZYME, ISOFORM A-RELATED"/>
    <property type="match status" value="1"/>
</dbReference>
<evidence type="ECO:0000256" key="6">
    <source>
        <dbReference type="ARBA" id="ARBA00023180"/>
    </source>
</evidence>
<dbReference type="PROSITE" id="PS51767">
    <property type="entry name" value="PEPTIDASE_A1"/>
    <property type="match status" value="1"/>
</dbReference>
<gene>
    <name evidence="12" type="ORF">BpHYR1_004502</name>
</gene>
<evidence type="ECO:0000256" key="10">
    <source>
        <dbReference type="SAM" id="SignalP"/>
    </source>
</evidence>
<name>A0A3M7SJ14_BRAPC</name>
<reference evidence="12 13" key="1">
    <citation type="journal article" date="2018" name="Sci. Rep.">
        <title>Genomic signatures of local adaptation to the degree of environmental predictability in rotifers.</title>
        <authorList>
            <person name="Franch-Gras L."/>
            <person name="Hahn C."/>
            <person name="Garcia-Roger E.M."/>
            <person name="Carmona M.J."/>
            <person name="Serra M."/>
            <person name="Gomez A."/>
        </authorList>
    </citation>
    <scope>NUCLEOTIDE SEQUENCE [LARGE SCALE GENOMIC DNA]</scope>
    <source>
        <strain evidence="12">HYR1</strain>
    </source>
</reference>
<comment type="caution">
    <text evidence="12">The sequence shown here is derived from an EMBL/GenBank/DDBJ whole genome shotgun (WGS) entry which is preliminary data.</text>
</comment>
<sequence length="438" mass="48453">MKLIFLAIFLIIELFSSSNSLSSIKLQKFDSVRDQLKKAGTETSWFRRKYQYTGPVPEPLSNYLDAQYYGSISIGTPEQKFTVIFDTGSSNLWVPSSKCAITDIACLVHHKYHGDKSSTYVRNDTKFEIQYGTGSLTGFLSQDTVTIAGLSIKNQVFAEATHQPGLVFKLQYNLKLTCTFPFHNSSSTLSFPNFPLGRVEGKKEPRKGNVQVSITFVAAKFDGILGMAFRTISVDNVETVFNNMFKQGLVKNNVFSFWLDRDPNESKGGELFFGGSDPNYYEGEFTYAPVTRVGYWQFKMDEVNIKGSSFCQGGCQAIADTGTSLLAGPKSEVSKINELIGALPIAGGEYMIPCNLTDNLPDVTFVINGKDFVLHGNDYVLKVAQFGQTICLSGFIGMDIPAPAGPLWILGDVFIGSYYTEFDVTNLRVGFAKSNRNI</sequence>
<evidence type="ECO:0000256" key="4">
    <source>
        <dbReference type="ARBA" id="ARBA00022801"/>
    </source>
</evidence>
<dbReference type="GO" id="GO:0004190">
    <property type="term" value="F:aspartic-type endopeptidase activity"/>
    <property type="evidence" value="ECO:0007669"/>
    <property type="project" value="UniProtKB-KW"/>
</dbReference>
<dbReference type="PRINTS" id="PR00792">
    <property type="entry name" value="PEPSIN"/>
</dbReference>
<dbReference type="OrthoDB" id="771136at2759"/>
<dbReference type="PANTHER" id="PTHR47966">
    <property type="entry name" value="BETA-SITE APP-CLEAVING ENZYME, ISOFORM A-RELATED"/>
    <property type="match status" value="1"/>
</dbReference>
<proteinExistence type="inferred from homology"/>
<evidence type="ECO:0000259" key="11">
    <source>
        <dbReference type="PROSITE" id="PS51767"/>
    </source>
</evidence>